<comment type="caution">
    <text evidence="2">The sequence shown here is derived from an EMBL/GenBank/DDBJ whole genome shotgun (WGS) entry which is preliminary data.</text>
</comment>
<dbReference type="EMBL" id="JACAGB010000148">
    <property type="protein sequence ID" value="KAF6267341.1"/>
    <property type="molecule type" value="Genomic_DNA"/>
</dbReference>
<name>A0A7J7QTV3_PIPKU</name>
<gene>
    <name evidence="2" type="ORF">mPipKuh1_008463</name>
</gene>
<reference evidence="2 3" key="1">
    <citation type="journal article" date="2020" name="Nature">
        <title>Six reference-quality genomes reveal evolution of bat adaptations.</title>
        <authorList>
            <person name="Jebb D."/>
            <person name="Huang Z."/>
            <person name="Pippel M."/>
            <person name="Hughes G.M."/>
            <person name="Lavrichenko K."/>
            <person name="Devanna P."/>
            <person name="Winkler S."/>
            <person name="Jermiin L.S."/>
            <person name="Skirmuntt E.C."/>
            <person name="Katzourakis A."/>
            <person name="Burkitt-Gray L."/>
            <person name="Ray D.A."/>
            <person name="Sullivan K.A.M."/>
            <person name="Roscito J.G."/>
            <person name="Kirilenko B.M."/>
            <person name="Davalos L.M."/>
            <person name="Corthals A.P."/>
            <person name="Power M.L."/>
            <person name="Jones G."/>
            <person name="Ransome R.D."/>
            <person name="Dechmann D.K.N."/>
            <person name="Locatelli A.G."/>
            <person name="Puechmaille S.J."/>
            <person name="Fedrigo O."/>
            <person name="Jarvis E.D."/>
            <person name="Hiller M."/>
            <person name="Vernes S.C."/>
            <person name="Myers E.W."/>
            <person name="Teeling E.C."/>
        </authorList>
    </citation>
    <scope>NUCLEOTIDE SEQUENCE [LARGE SCALE GENOMIC DNA]</scope>
    <source>
        <strain evidence="2">MPipKuh1</strain>
        <tissue evidence="2">Flight muscle</tissue>
    </source>
</reference>
<accession>A0A7J7QTV3</accession>
<protein>
    <submittedName>
        <fullName evidence="2">Uncharacterized protein</fullName>
    </submittedName>
</protein>
<feature type="compositionally biased region" description="Polar residues" evidence="1">
    <location>
        <begin position="20"/>
        <end position="74"/>
    </location>
</feature>
<evidence type="ECO:0000313" key="3">
    <source>
        <dbReference type="Proteomes" id="UP000558488"/>
    </source>
</evidence>
<sequence length="142" mass="15086">MSLPAHRLLTFHAGLAFHTQHPNTTPQYNTPMTTPQYNTPTATPQQIHPNDNTPIQHPNDNTPIQHPNGNTPMTIPNLPCIPTPGPEEPQEVGKRGGREGLGARPPAPAAMTGADQSTETGPSGLPALRSPLKAPGRPTLLL</sequence>
<dbReference type="AlphaFoldDB" id="A0A7J7QTV3"/>
<evidence type="ECO:0000256" key="1">
    <source>
        <dbReference type="SAM" id="MobiDB-lite"/>
    </source>
</evidence>
<evidence type="ECO:0000313" key="2">
    <source>
        <dbReference type="EMBL" id="KAF6267341.1"/>
    </source>
</evidence>
<dbReference type="Proteomes" id="UP000558488">
    <property type="component" value="Unassembled WGS sequence"/>
</dbReference>
<feature type="region of interest" description="Disordered" evidence="1">
    <location>
        <begin position="19"/>
        <end position="142"/>
    </location>
</feature>
<proteinExistence type="predicted"/>
<organism evidence="2 3">
    <name type="scientific">Pipistrellus kuhlii</name>
    <name type="common">Kuhl's pipistrelle</name>
    <dbReference type="NCBI Taxonomy" id="59472"/>
    <lineage>
        <taxon>Eukaryota</taxon>
        <taxon>Metazoa</taxon>
        <taxon>Chordata</taxon>
        <taxon>Craniata</taxon>
        <taxon>Vertebrata</taxon>
        <taxon>Euteleostomi</taxon>
        <taxon>Mammalia</taxon>
        <taxon>Eutheria</taxon>
        <taxon>Laurasiatheria</taxon>
        <taxon>Chiroptera</taxon>
        <taxon>Yangochiroptera</taxon>
        <taxon>Vespertilionidae</taxon>
        <taxon>Pipistrellus</taxon>
    </lineage>
</organism>
<keyword evidence="3" id="KW-1185">Reference proteome</keyword>